<dbReference type="InterPro" id="IPR029056">
    <property type="entry name" value="Ribokinase-like"/>
</dbReference>
<dbReference type="PROSITE" id="PS00584">
    <property type="entry name" value="PFKB_KINASES_2"/>
    <property type="match status" value="1"/>
</dbReference>
<keyword evidence="2" id="KW-0808">Transferase</keyword>
<keyword evidence="4 8" id="KW-0418">Kinase</keyword>
<dbReference type="InterPro" id="IPR011611">
    <property type="entry name" value="PfkB_dom"/>
</dbReference>
<reference evidence="8" key="1">
    <citation type="journal article" date="2021" name="PeerJ">
        <title>Extensive microbial diversity within the chicken gut microbiome revealed by metagenomics and culture.</title>
        <authorList>
            <person name="Gilroy R."/>
            <person name="Ravi A."/>
            <person name="Getino M."/>
            <person name="Pursley I."/>
            <person name="Horton D.L."/>
            <person name="Alikhan N.F."/>
            <person name="Baker D."/>
            <person name="Gharbi K."/>
            <person name="Hall N."/>
            <person name="Watson M."/>
            <person name="Adriaenssens E.M."/>
            <person name="Foster-Nyarko E."/>
            <person name="Jarju S."/>
            <person name="Secka A."/>
            <person name="Antonio M."/>
            <person name="Oren A."/>
            <person name="Chaudhuri R.R."/>
            <person name="La Ragione R."/>
            <person name="Hildebrand F."/>
            <person name="Pallen M.J."/>
        </authorList>
    </citation>
    <scope>NUCLEOTIDE SEQUENCE</scope>
    <source>
        <strain evidence="8">1647</strain>
    </source>
</reference>
<name>A0A921GTA2_9MICO</name>
<dbReference type="GO" id="GO:0016301">
    <property type="term" value="F:kinase activity"/>
    <property type="evidence" value="ECO:0007669"/>
    <property type="project" value="UniProtKB-KW"/>
</dbReference>
<dbReference type="SUPFAM" id="SSF53613">
    <property type="entry name" value="Ribokinase-like"/>
    <property type="match status" value="1"/>
</dbReference>
<feature type="domain" description="Carbohydrate kinase PfkB" evidence="7">
    <location>
        <begin position="8"/>
        <end position="295"/>
    </location>
</feature>
<dbReference type="PROSITE" id="PS00583">
    <property type="entry name" value="PFKB_KINASES_1"/>
    <property type="match status" value="1"/>
</dbReference>
<dbReference type="Proteomes" id="UP000775129">
    <property type="component" value="Unassembled WGS sequence"/>
</dbReference>
<comment type="similarity">
    <text evidence="1">Belongs to the carbohydrate kinase PfkB family.</text>
</comment>
<evidence type="ECO:0000256" key="5">
    <source>
        <dbReference type="ARBA" id="ARBA00022840"/>
    </source>
</evidence>
<dbReference type="CDD" id="cd01167">
    <property type="entry name" value="bac_FRK"/>
    <property type="match status" value="1"/>
</dbReference>
<dbReference type="InterPro" id="IPR002173">
    <property type="entry name" value="Carboh/pur_kinase_PfkB_CS"/>
</dbReference>
<proteinExistence type="inferred from homology"/>
<evidence type="ECO:0000256" key="3">
    <source>
        <dbReference type="ARBA" id="ARBA00022741"/>
    </source>
</evidence>
<evidence type="ECO:0000256" key="6">
    <source>
        <dbReference type="SAM" id="MobiDB-lite"/>
    </source>
</evidence>
<accession>A0A921GTA2</accession>
<evidence type="ECO:0000256" key="2">
    <source>
        <dbReference type="ARBA" id="ARBA00022679"/>
    </source>
</evidence>
<dbReference type="Gene3D" id="3.40.1190.20">
    <property type="match status" value="1"/>
</dbReference>
<organism evidence="8 9">
    <name type="scientific">Brachybacterium paraconglomeratum</name>
    <dbReference type="NCBI Taxonomy" id="173362"/>
    <lineage>
        <taxon>Bacteria</taxon>
        <taxon>Bacillati</taxon>
        <taxon>Actinomycetota</taxon>
        <taxon>Actinomycetes</taxon>
        <taxon>Micrococcales</taxon>
        <taxon>Dermabacteraceae</taxon>
        <taxon>Brachybacterium</taxon>
    </lineage>
</organism>
<reference evidence="8" key="2">
    <citation type="submission" date="2021-09" db="EMBL/GenBank/DDBJ databases">
        <authorList>
            <person name="Gilroy R."/>
        </authorList>
    </citation>
    <scope>NUCLEOTIDE SEQUENCE</scope>
    <source>
        <strain evidence="8">1647</strain>
    </source>
</reference>
<comment type="caution">
    <text evidence="8">The sequence shown here is derived from an EMBL/GenBank/DDBJ whole genome shotgun (WGS) entry which is preliminary data.</text>
</comment>
<keyword evidence="5" id="KW-0067">ATP-binding</keyword>
<keyword evidence="3" id="KW-0547">Nucleotide-binding</keyword>
<sequence length="326" mass="33747">MSAPTALVVGEALIDEVLAADGEVTSRPGGSPANVAVGLARLGVRTELLTTLGADAQRAALHAHLTGAGVGLRVPAATSPARTSTARAVLDADGGAQYTFTLDWNPGPFRPGSVRLLHTGSLAMVLEPGASEVLEAFAAAEPGTLISVDPNVRPSLGLPPELVRTRVESIARTSHLVKLSDEDLAWLYPGSSIAHACTRLHSLGVQLVVVTRGAHGCTLSTTRWSSDLPALSASVVDTIGAGDAFMSGLLFAISSSAFATSFHSTDLPQEVCESWALAGSRCAAITVGRAGAQPPSLEELARFGEMHDDPAPPDRTTTTWGRPIRR</sequence>
<feature type="region of interest" description="Disordered" evidence="6">
    <location>
        <begin position="305"/>
        <end position="326"/>
    </location>
</feature>
<evidence type="ECO:0000313" key="8">
    <source>
        <dbReference type="EMBL" id="HJF50803.1"/>
    </source>
</evidence>
<dbReference type="InterPro" id="IPR050306">
    <property type="entry name" value="PfkB_Carbo_kinase"/>
</dbReference>
<dbReference type="GO" id="GO:0005524">
    <property type="term" value="F:ATP binding"/>
    <property type="evidence" value="ECO:0007669"/>
    <property type="project" value="UniProtKB-KW"/>
</dbReference>
<dbReference type="PANTHER" id="PTHR43085:SF1">
    <property type="entry name" value="PSEUDOURIDINE KINASE-RELATED"/>
    <property type="match status" value="1"/>
</dbReference>
<protein>
    <submittedName>
        <fullName evidence="8">Carbohydrate kinase</fullName>
    </submittedName>
</protein>
<gene>
    <name evidence="8" type="ORF">K8W24_13615</name>
</gene>
<evidence type="ECO:0000256" key="1">
    <source>
        <dbReference type="ARBA" id="ARBA00010688"/>
    </source>
</evidence>
<evidence type="ECO:0000313" key="9">
    <source>
        <dbReference type="Proteomes" id="UP000775129"/>
    </source>
</evidence>
<evidence type="ECO:0000256" key="4">
    <source>
        <dbReference type="ARBA" id="ARBA00022777"/>
    </source>
</evidence>
<dbReference type="EMBL" id="DYWO01000408">
    <property type="protein sequence ID" value="HJF50803.1"/>
    <property type="molecule type" value="Genomic_DNA"/>
</dbReference>
<evidence type="ECO:0000259" key="7">
    <source>
        <dbReference type="Pfam" id="PF00294"/>
    </source>
</evidence>
<dbReference type="AlphaFoldDB" id="A0A921GTA2"/>
<dbReference type="Pfam" id="PF00294">
    <property type="entry name" value="PfkB"/>
    <property type="match status" value="1"/>
</dbReference>
<dbReference type="PANTHER" id="PTHR43085">
    <property type="entry name" value="HEXOKINASE FAMILY MEMBER"/>
    <property type="match status" value="1"/>
</dbReference>